<evidence type="ECO:0008006" key="4">
    <source>
        <dbReference type="Google" id="ProtNLM"/>
    </source>
</evidence>
<dbReference type="InterPro" id="IPR013785">
    <property type="entry name" value="Aldolase_TIM"/>
</dbReference>
<dbReference type="PRINTS" id="PR01545">
    <property type="entry name" value="THEMAYE10DUF"/>
</dbReference>
<dbReference type="RefSeq" id="WP_184261774.1">
    <property type="nucleotide sequence ID" value="NZ_JACIIX010000002.1"/>
</dbReference>
<dbReference type="PANTHER" id="PTHR35882:SF2">
    <property type="entry name" value="PELA"/>
    <property type="match status" value="1"/>
</dbReference>
<dbReference type="InterPro" id="IPR017853">
    <property type="entry name" value="GH"/>
</dbReference>
<evidence type="ECO:0000313" key="3">
    <source>
        <dbReference type="Proteomes" id="UP000544872"/>
    </source>
</evidence>
<comment type="caution">
    <text evidence="2">The sequence shown here is derived from an EMBL/GenBank/DDBJ whole genome shotgun (WGS) entry which is preliminary data.</text>
</comment>
<accession>A0A7W9ZDR0</accession>
<gene>
    <name evidence="2" type="ORF">FHS48_000872</name>
</gene>
<feature type="chain" id="PRO_5030511376" description="Glycoside-hydrolase family GH114 TIM-barrel domain-containing protein" evidence="1">
    <location>
        <begin position="23"/>
        <end position="354"/>
    </location>
</feature>
<organism evidence="2 3">
    <name type="scientific">Novispirillum itersonii</name>
    <name type="common">Aquaspirillum itersonii</name>
    <dbReference type="NCBI Taxonomy" id="189"/>
    <lineage>
        <taxon>Bacteria</taxon>
        <taxon>Pseudomonadati</taxon>
        <taxon>Pseudomonadota</taxon>
        <taxon>Alphaproteobacteria</taxon>
        <taxon>Rhodospirillales</taxon>
        <taxon>Novispirillaceae</taxon>
        <taxon>Novispirillum</taxon>
    </lineage>
</organism>
<reference evidence="2 3" key="1">
    <citation type="submission" date="2020-08" db="EMBL/GenBank/DDBJ databases">
        <title>Genomic Encyclopedia of Type Strains, Phase IV (KMG-IV): sequencing the most valuable type-strain genomes for metagenomic binning, comparative biology and taxonomic classification.</title>
        <authorList>
            <person name="Goeker M."/>
        </authorList>
    </citation>
    <scope>NUCLEOTIDE SEQUENCE [LARGE SCALE GENOMIC DNA]</scope>
    <source>
        <strain evidence="2 3">DSM 11590</strain>
    </source>
</reference>
<dbReference type="PANTHER" id="PTHR35882">
    <property type="entry name" value="PELA"/>
    <property type="match status" value="1"/>
</dbReference>
<keyword evidence="1" id="KW-0732">Signal</keyword>
<dbReference type="SUPFAM" id="SSF51445">
    <property type="entry name" value="(Trans)glycosidases"/>
    <property type="match status" value="1"/>
</dbReference>
<evidence type="ECO:0000256" key="1">
    <source>
        <dbReference type="SAM" id="SignalP"/>
    </source>
</evidence>
<dbReference type="AlphaFoldDB" id="A0A7W9ZDR0"/>
<name>A0A7W9ZDR0_NOVIT</name>
<evidence type="ECO:0000313" key="2">
    <source>
        <dbReference type="EMBL" id="MBB6209470.1"/>
    </source>
</evidence>
<sequence>MTARRGGLAALMAVMLSGPALAQQPAPRGPGADPLRGSAAAPLEVPDYRNALRQTVTALGEFARHKNQYFSIVSRGGLGLVVKGEYEVKLEELKRLRTPDGLAVPVEPAGTVMRQYAKLIDGVILDGQFCVEIPTASAAFVQMLRQTGLTMLSADHCGSVQTLPDAYRAARRQGIIPHLDAGRGPLQDLSAAVPLNESSENVVTLADARNFLLLDSNSGYPSKKHWLDALQGTNFDILAIDPFYRDVEPLTPQEVRALKFKKLGARRLVLARMDVTHAFDTKYYWKSDWRAGSPRWLELPILSQPGAFEVQYWNTEWQAILGKTFAGIMDLGFDGVVLEGLDVYKSREAGAPIK</sequence>
<dbReference type="Gene3D" id="3.20.20.70">
    <property type="entry name" value="Aldolase class I"/>
    <property type="match status" value="2"/>
</dbReference>
<protein>
    <recommendedName>
        <fullName evidence="4">Glycoside-hydrolase family GH114 TIM-barrel domain-containing protein</fullName>
    </recommendedName>
</protein>
<dbReference type="InterPro" id="IPR016062">
    <property type="entry name" value="TM1410-rel"/>
</dbReference>
<proteinExistence type="predicted"/>
<feature type="signal peptide" evidence="1">
    <location>
        <begin position="1"/>
        <end position="22"/>
    </location>
</feature>
<dbReference type="Proteomes" id="UP000544872">
    <property type="component" value="Unassembled WGS sequence"/>
</dbReference>
<keyword evidence="3" id="KW-1185">Reference proteome</keyword>
<dbReference type="EMBL" id="JACIIX010000002">
    <property type="protein sequence ID" value="MBB6209470.1"/>
    <property type="molecule type" value="Genomic_DNA"/>
</dbReference>